<evidence type="ECO:0000313" key="3">
    <source>
        <dbReference type="Proteomes" id="UP000554144"/>
    </source>
</evidence>
<keyword evidence="3" id="KW-1185">Reference proteome</keyword>
<comment type="caution">
    <text evidence="2">The sequence shown here is derived from an EMBL/GenBank/DDBJ whole genome shotgun (WGS) entry which is preliminary data.</text>
</comment>
<accession>A0A853H5L1</accession>
<evidence type="ECO:0000313" key="2">
    <source>
        <dbReference type="EMBL" id="NYT85394.1"/>
    </source>
</evidence>
<evidence type="ECO:0000256" key="1">
    <source>
        <dbReference type="SAM" id="SignalP"/>
    </source>
</evidence>
<dbReference type="OrthoDB" id="5565234at2"/>
<dbReference type="Proteomes" id="UP000554144">
    <property type="component" value="Unassembled WGS sequence"/>
</dbReference>
<proteinExistence type="predicted"/>
<name>A0A853H5L1_9BURK</name>
<reference evidence="2 3" key="1">
    <citation type="submission" date="2020-07" db="EMBL/GenBank/DDBJ databases">
        <title>Taxonomic revisions and descriptions of new bacterial species based on genomic comparisons in the high-G+C-content subgroup of the family Alcaligenaceae.</title>
        <authorList>
            <person name="Szabo A."/>
            <person name="Felfoldi T."/>
        </authorList>
    </citation>
    <scope>NUCLEOTIDE SEQUENCE [LARGE SCALE GENOMIC DNA]</scope>
    <source>
        <strain evidence="2 3">DSM 25667</strain>
    </source>
</reference>
<protein>
    <submittedName>
        <fullName evidence="2">DUF3313 domain-containing protein</fullName>
    </submittedName>
</protein>
<sequence>MSNKSRLRNIFLTLSSVALVAGCATTSIPEESGFLPDYSRLQQESIPGGGARLVYVNPAFTPDRYTAVKLDPVVYYPKPQPTDGVSNETLTQVRKALDQSLRKKLGQKIRLVDQAGPGVAHVRLAITAVGSETRSLKAYQFIPVALAVTGAKAVAQGGLPNDATIAIESQVTDSKSGELLYASVRGGTGERVVSASQGKGGVQLSSLQPLIDAWTTAAANQVQKYIKAK</sequence>
<gene>
    <name evidence="2" type="ORF">H0A62_07230</name>
</gene>
<organism evidence="2 3">
    <name type="scientific">Pollutimonas harenae</name>
    <dbReference type="NCBI Taxonomy" id="657015"/>
    <lineage>
        <taxon>Bacteria</taxon>
        <taxon>Pseudomonadati</taxon>
        <taxon>Pseudomonadota</taxon>
        <taxon>Betaproteobacteria</taxon>
        <taxon>Burkholderiales</taxon>
        <taxon>Alcaligenaceae</taxon>
        <taxon>Pollutimonas</taxon>
    </lineage>
</organism>
<dbReference type="InterPro" id="IPR021747">
    <property type="entry name" value="DUF3313"/>
</dbReference>
<keyword evidence="1" id="KW-0732">Signal</keyword>
<feature type="signal peptide" evidence="1">
    <location>
        <begin position="1"/>
        <end position="20"/>
    </location>
</feature>
<dbReference type="Pfam" id="PF11769">
    <property type="entry name" value="DUF3313"/>
    <property type="match status" value="1"/>
</dbReference>
<dbReference type="RefSeq" id="WP_130038993.1">
    <property type="nucleotide sequence ID" value="NZ_JACCEV010000002.1"/>
</dbReference>
<dbReference type="PROSITE" id="PS51257">
    <property type="entry name" value="PROKAR_LIPOPROTEIN"/>
    <property type="match status" value="1"/>
</dbReference>
<dbReference type="AlphaFoldDB" id="A0A853H5L1"/>
<dbReference type="EMBL" id="JACCEV010000002">
    <property type="protein sequence ID" value="NYT85394.1"/>
    <property type="molecule type" value="Genomic_DNA"/>
</dbReference>
<feature type="chain" id="PRO_5033051241" evidence="1">
    <location>
        <begin position="21"/>
        <end position="229"/>
    </location>
</feature>